<sequence>MKTDNLIDALTTQGYYVWDDFLTPFEVADLKEAIPEDQLQEARIGHRHTLQGNREIRGDLTLWLDPTMGEPIAQYFKKMEEIQQSLNQTLYLGLRDFETHFCRYPSGAYYKRHNDNARNQNRRKVTTVLYLNESWQPGDGGELLIYSREKPESDEVILSLPPKAGSMILFLSEDFPHEVLPTQKMRESITGWYLTERFL</sequence>
<dbReference type="GO" id="GO:0031543">
    <property type="term" value="F:peptidyl-proline dioxygenase activity"/>
    <property type="evidence" value="ECO:0007669"/>
    <property type="project" value="TreeGrafter"/>
</dbReference>
<dbReference type="InterPro" id="IPR006620">
    <property type="entry name" value="Pro_4_hyd_alph"/>
</dbReference>
<keyword evidence="3" id="KW-0847">Vitamin C</keyword>
<dbReference type="Gene3D" id="2.60.120.620">
    <property type="entry name" value="q2cbj1_9rhob like domain"/>
    <property type="match status" value="1"/>
</dbReference>
<gene>
    <name evidence="8" type="ORF">DC082_07215</name>
</gene>
<dbReference type="GO" id="GO:0071456">
    <property type="term" value="P:cellular response to hypoxia"/>
    <property type="evidence" value="ECO:0007669"/>
    <property type="project" value="TreeGrafter"/>
</dbReference>
<evidence type="ECO:0000313" key="9">
    <source>
        <dbReference type="Proteomes" id="UP000244948"/>
    </source>
</evidence>
<evidence type="ECO:0000256" key="2">
    <source>
        <dbReference type="ARBA" id="ARBA00022723"/>
    </source>
</evidence>
<dbReference type="PANTHER" id="PTHR12907">
    <property type="entry name" value="EGL NINE HOMOLOG-RELATED"/>
    <property type="match status" value="1"/>
</dbReference>
<proteinExistence type="predicted"/>
<dbReference type="Pfam" id="PF13640">
    <property type="entry name" value="2OG-FeII_Oxy_3"/>
    <property type="match status" value="1"/>
</dbReference>
<dbReference type="PANTHER" id="PTHR12907:SF26">
    <property type="entry name" value="HIF PROLYL HYDROXYLASE, ISOFORM C"/>
    <property type="match status" value="1"/>
</dbReference>
<keyword evidence="9" id="KW-1185">Reference proteome</keyword>
<dbReference type="GO" id="GO:0031418">
    <property type="term" value="F:L-ascorbic acid binding"/>
    <property type="evidence" value="ECO:0007669"/>
    <property type="project" value="UniProtKB-KW"/>
</dbReference>
<evidence type="ECO:0000256" key="3">
    <source>
        <dbReference type="ARBA" id="ARBA00022896"/>
    </source>
</evidence>
<feature type="domain" description="Fe2OG dioxygenase" evidence="7">
    <location>
        <begin position="90"/>
        <end position="195"/>
    </location>
</feature>
<reference evidence="8 9" key="1">
    <citation type="journal article" date="2018" name="Genome Announc.">
        <title>Ignatzschineria cameli sp. nov., isolated from necrotic foot tissue of dromedaries (Camelus dromedarius) and associated maggots (Wohlfahrtia species) in Dubai.</title>
        <authorList>
            <person name="Tsang C.C."/>
            <person name="Tang J.Y."/>
            <person name="Fong J.Y."/>
            <person name="Kinne J."/>
            <person name="Lee H.H."/>
            <person name="Joseph M."/>
            <person name="Jose S."/>
            <person name="Schuster R.K."/>
            <person name="Tang Y."/>
            <person name="Sivakumar S."/>
            <person name="Chen J.H."/>
            <person name="Teng J.L."/>
            <person name="Lau S.K."/>
            <person name="Wernery U."/>
            <person name="Woo P.C."/>
        </authorList>
    </citation>
    <scope>NUCLEOTIDE SEQUENCE [LARGE SCALE GENOMIC DNA]</scope>
    <source>
        <strain evidence="8 9">KCTC 22643</strain>
    </source>
</reference>
<dbReference type="GO" id="GO:0008198">
    <property type="term" value="F:ferrous iron binding"/>
    <property type="evidence" value="ECO:0007669"/>
    <property type="project" value="TreeGrafter"/>
</dbReference>
<dbReference type="Proteomes" id="UP000244948">
    <property type="component" value="Unassembled WGS sequence"/>
</dbReference>
<dbReference type="SMART" id="SM00702">
    <property type="entry name" value="P4Hc"/>
    <property type="match status" value="1"/>
</dbReference>
<dbReference type="InterPro" id="IPR005123">
    <property type="entry name" value="Oxoglu/Fe-dep_dioxygenase_dom"/>
</dbReference>
<evidence type="ECO:0000256" key="1">
    <source>
        <dbReference type="ARBA" id="ARBA00001961"/>
    </source>
</evidence>
<accession>A0A2U2AK45</accession>
<evidence type="ECO:0000313" key="8">
    <source>
        <dbReference type="EMBL" id="PWD83193.1"/>
    </source>
</evidence>
<evidence type="ECO:0000256" key="5">
    <source>
        <dbReference type="ARBA" id="ARBA00023002"/>
    </source>
</evidence>
<comment type="caution">
    <text evidence="8">The sequence shown here is derived from an EMBL/GenBank/DDBJ whole genome shotgun (WGS) entry which is preliminary data.</text>
</comment>
<keyword evidence="5" id="KW-0560">Oxidoreductase</keyword>
<evidence type="ECO:0000256" key="4">
    <source>
        <dbReference type="ARBA" id="ARBA00022964"/>
    </source>
</evidence>
<dbReference type="AlphaFoldDB" id="A0A2U2AK45"/>
<dbReference type="EMBL" id="QEWR01000003">
    <property type="protein sequence ID" value="PWD83193.1"/>
    <property type="molecule type" value="Genomic_DNA"/>
</dbReference>
<organism evidence="8 9">
    <name type="scientific">Ignatzschineria indica</name>
    <dbReference type="NCBI Taxonomy" id="472583"/>
    <lineage>
        <taxon>Bacteria</taxon>
        <taxon>Pseudomonadati</taxon>
        <taxon>Pseudomonadota</taxon>
        <taxon>Gammaproteobacteria</taxon>
        <taxon>Cardiobacteriales</taxon>
        <taxon>Ignatzschineriaceae</taxon>
        <taxon>Ignatzschineria</taxon>
    </lineage>
</organism>
<dbReference type="RefSeq" id="WP_109236395.1">
    <property type="nucleotide sequence ID" value="NZ_BMXZ01000002.1"/>
</dbReference>
<evidence type="ECO:0000256" key="6">
    <source>
        <dbReference type="ARBA" id="ARBA00023004"/>
    </source>
</evidence>
<keyword evidence="2" id="KW-0479">Metal-binding</keyword>
<protein>
    <submittedName>
        <fullName evidence="8">SM-20 protein</fullName>
    </submittedName>
</protein>
<comment type="cofactor">
    <cofactor evidence="1">
        <name>L-ascorbate</name>
        <dbReference type="ChEBI" id="CHEBI:38290"/>
    </cofactor>
</comment>
<keyword evidence="6" id="KW-0408">Iron</keyword>
<keyword evidence="4" id="KW-0223">Dioxygenase</keyword>
<dbReference type="InterPro" id="IPR044862">
    <property type="entry name" value="Pro_4_hyd_alph_FE2OG_OXY"/>
</dbReference>
<dbReference type="PROSITE" id="PS51471">
    <property type="entry name" value="FE2OG_OXY"/>
    <property type="match status" value="1"/>
</dbReference>
<name>A0A2U2AK45_9GAMM</name>
<dbReference type="InterPro" id="IPR051559">
    <property type="entry name" value="HIF_prolyl_hydroxylases"/>
</dbReference>
<evidence type="ECO:0000259" key="7">
    <source>
        <dbReference type="PROSITE" id="PS51471"/>
    </source>
</evidence>